<dbReference type="InterPro" id="IPR051084">
    <property type="entry name" value="H+-coupled_symporters"/>
</dbReference>
<feature type="transmembrane region" description="Helical" evidence="9">
    <location>
        <begin position="196"/>
        <end position="215"/>
    </location>
</feature>
<feature type="transmembrane region" description="Helical" evidence="9">
    <location>
        <begin position="248"/>
        <end position="268"/>
    </location>
</feature>
<keyword evidence="8 9" id="KW-0472">Membrane</keyword>
<evidence type="ECO:0000256" key="1">
    <source>
        <dbReference type="ARBA" id="ARBA00004651"/>
    </source>
</evidence>
<reference evidence="12" key="1">
    <citation type="journal article" date="2019" name="Int. J. Syst. Evol. Microbiol.">
        <title>The Global Catalogue of Microorganisms (GCM) 10K type strain sequencing project: providing services to taxonomists for standard genome sequencing and annotation.</title>
        <authorList>
            <consortium name="The Broad Institute Genomics Platform"/>
            <consortium name="The Broad Institute Genome Sequencing Center for Infectious Disease"/>
            <person name="Wu L."/>
            <person name="Ma J."/>
        </authorList>
    </citation>
    <scope>NUCLEOTIDE SEQUENCE [LARGE SCALE GENOMIC DNA]</scope>
    <source>
        <strain evidence="12">TISTR 1514</strain>
    </source>
</reference>
<evidence type="ECO:0000256" key="8">
    <source>
        <dbReference type="ARBA" id="ARBA00023136"/>
    </source>
</evidence>
<keyword evidence="3" id="KW-0813">Transport</keyword>
<dbReference type="EMBL" id="JBHUNE010000003">
    <property type="protein sequence ID" value="MFD2757386.1"/>
    <property type="molecule type" value="Genomic_DNA"/>
</dbReference>
<feature type="transmembrane region" description="Helical" evidence="9">
    <location>
        <begin position="335"/>
        <end position="351"/>
    </location>
</feature>
<dbReference type="InterPro" id="IPR020846">
    <property type="entry name" value="MFS_dom"/>
</dbReference>
<evidence type="ECO:0000313" key="12">
    <source>
        <dbReference type="Proteomes" id="UP001597492"/>
    </source>
</evidence>
<dbReference type="Proteomes" id="UP001597492">
    <property type="component" value="Unassembled WGS sequence"/>
</dbReference>
<dbReference type="RefSeq" id="WP_019617932.1">
    <property type="nucleotide sequence ID" value="NZ_JBHUNE010000003.1"/>
</dbReference>
<organism evidence="11 12">
    <name type="scientific">Gulosibacter faecalis</name>
    <dbReference type="NCBI Taxonomy" id="272240"/>
    <lineage>
        <taxon>Bacteria</taxon>
        <taxon>Bacillati</taxon>
        <taxon>Actinomycetota</taxon>
        <taxon>Actinomycetes</taxon>
        <taxon>Micrococcales</taxon>
        <taxon>Microbacteriaceae</taxon>
        <taxon>Gulosibacter</taxon>
    </lineage>
</organism>
<sequence length="434" mass="47603">MTQTHQLDDVAPKSSITLKERRRSLLSSTVGNVLEWYEWTAYSVLSPFIAGAMFNQDDPASAILSVFAVFAVGFLMRPIGGIFFGWLGDRVGRKSVLLITMLMMAAACFLIGILPTFATIGVWASVLLLVLRCVQGFAHGGESTASITYIAEIAPNHRRGQWGSVAGISIIGGSVLAFLVGAVLSSTLGEEAMASYGWRIPFWIAAGMALVVLWMRRRMNESEVFEQAEEVQHAPVPRRRVAAMTVRIIALISGITCFNYVWMTYMTTFAISEKGMASNAAYWATVVGQLLCIIVSPFLGRLSDRIGRKPMYFIFSVLAFAVTVPFTLLVSKDPWTLSLTVGLALSIWAFANSPLPALQAESLPTYVRGRGIGFAYSLSVAVFGGTAPYLNQLFVSIDRPWMFNVYVMFLCAVTFVATFFFKETKGADLNKLEV</sequence>
<keyword evidence="5 9" id="KW-0812">Transmembrane</keyword>
<dbReference type="PROSITE" id="PS00216">
    <property type="entry name" value="SUGAR_TRANSPORT_1"/>
    <property type="match status" value="1"/>
</dbReference>
<feature type="transmembrane region" description="Helical" evidence="9">
    <location>
        <begin position="280"/>
        <end position="299"/>
    </location>
</feature>
<feature type="domain" description="Major facilitator superfamily (MFS) profile" evidence="10">
    <location>
        <begin position="24"/>
        <end position="425"/>
    </location>
</feature>
<evidence type="ECO:0000256" key="7">
    <source>
        <dbReference type="ARBA" id="ARBA00022989"/>
    </source>
</evidence>
<dbReference type="PROSITE" id="PS00217">
    <property type="entry name" value="SUGAR_TRANSPORT_2"/>
    <property type="match status" value="1"/>
</dbReference>
<keyword evidence="7 9" id="KW-1133">Transmembrane helix</keyword>
<feature type="transmembrane region" description="Helical" evidence="9">
    <location>
        <begin position="402"/>
        <end position="421"/>
    </location>
</feature>
<dbReference type="Pfam" id="PF07690">
    <property type="entry name" value="MFS_1"/>
    <property type="match status" value="1"/>
</dbReference>
<dbReference type="PROSITE" id="PS50850">
    <property type="entry name" value="MFS"/>
    <property type="match status" value="1"/>
</dbReference>
<dbReference type="InterPro" id="IPR005829">
    <property type="entry name" value="Sugar_transporter_CS"/>
</dbReference>
<comment type="similarity">
    <text evidence="2">Belongs to the major facilitator superfamily. Metabolite:H+ Symporter (MHS) family (TC 2.A.1.6) family.</text>
</comment>
<protein>
    <submittedName>
        <fullName evidence="11">MFS transporter</fullName>
    </submittedName>
</protein>
<dbReference type="InterPro" id="IPR011701">
    <property type="entry name" value="MFS"/>
</dbReference>
<proteinExistence type="inferred from homology"/>
<dbReference type="Gene3D" id="1.20.1250.20">
    <property type="entry name" value="MFS general substrate transporter like domains"/>
    <property type="match status" value="2"/>
</dbReference>
<feature type="transmembrane region" description="Helical" evidence="9">
    <location>
        <begin position="120"/>
        <end position="141"/>
    </location>
</feature>
<evidence type="ECO:0000313" key="11">
    <source>
        <dbReference type="EMBL" id="MFD2757386.1"/>
    </source>
</evidence>
<evidence type="ECO:0000256" key="3">
    <source>
        <dbReference type="ARBA" id="ARBA00022448"/>
    </source>
</evidence>
<feature type="transmembrane region" description="Helical" evidence="9">
    <location>
        <begin position="62"/>
        <end position="84"/>
    </location>
</feature>
<accession>A0ABW5UVZ3</accession>
<dbReference type="PANTHER" id="PTHR43528:SF1">
    <property type="entry name" value="ALPHA-KETOGLUTARATE PERMEASE"/>
    <property type="match status" value="1"/>
</dbReference>
<comment type="subcellular location">
    <subcellularLocation>
        <location evidence="1">Cell membrane</location>
        <topology evidence="1">Multi-pass membrane protein</topology>
    </subcellularLocation>
</comment>
<comment type="caution">
    <text evidence="11">The sequence shown here is derived from an EMBL/GenBank/DDBJ whole genome shotgun (WGS) entry which is preliminary data.</text>
</comment>
<evidence type="ECO:0000256" key="6">
    <source>
        <dbReference type="ARBA" id="ARBA00022847"/>
    </source>
</evidence>
<dbReference type="SUPFAM" id="SSF103473">
    <property type="entry name" value="MFS general substrate transporter"/>
    <property type="match status" value="1"/>
</dbReference>
<evidence type="ECO:0000259" key="10">
    <source>
        <dbReference type="PROSITE" id="PS50850"/>
    </source>
</evidence>
<evidence type="ECO:0000256" key="4">
    <source>
        <dbReference type="ARBA" id="ARBA00022475"/>
    </source>
</evidence>
<feature type="transmembrane region" description="Helical" evidence="9">
    <location>
        <begin position="96"/>
        <end position="114"/>
    </location>
</feature>
<feature type="transmembrane region" description="Helical" evidence="9">
    <location>
        <begin position="311"/>
        <end position="329"/>
    </location>
</feature>
<gene>
    <name evidence="11" type="ORF">ACFSW7_03215</name>
</gene>
<keyword evidence="6" id="KW-0769">Symport</keyword>
<name>A0ABW5UVZ3_9MICO</name>
<evidence type="ECO:0000256" key="2">
    <source>
        <dbReference type="ARBA" id="ARBA00008240"/>
    </source>
</evidence>
<dbReference type="PANTHER" id="PTHR43528">
    <property type="entry name" value="ALPHA-KETOGLUTARATE PERMEASE"/>
    <property type="match status" value="1"/>
</dbReference>
<feature type="transmembrane region" description="Helical" evidence="9">
    <location>
        <begin position="162"/>
        <end position="184"/>
    </location>
</feature>
<dbReference type="InterPro" id="IPR036259">
    <property type="entry name" value="MFS_trans_sf"/>
</dbReference>
<evidence type="ECO:0000256" key="9">
    <source>
        <dbReference type="SAM" id="Phobius"/>
    </source>
</evidence>
<keyword evidence="4" id="KW-1003">Cell membrane</keyword>
<evidence type="ECO:0000256" key="5">
    <source>
        <dbReference type="ARBA" id="ARBA00022692"/>
    </source>
</evidence>
<feature type="transmembrane region" description="Helical" evidence="9">
    <location>
        <begin position="372"/>
        <end position="390"/>
    </location>
</feature>
<keyword evidence="12" id="KW-1185">Reference proteome</keyword>